<proteinExistence type="predicted"/>
<sequence>MHKNQQMDIWEMTGHFERKKKKLIDTATAIKPYNHHHHHMVEYEIQITMNKTNDESKQIVSSVSWIIEFYS</sequence>
<reference evidence="1" key="2">
    <citation type="journal article" date="2022" name="Res Sq">
        <title>Comparative Genomics Reveals Insights into the Divergent Evolution of Astigmatic Mites and Household Pest Adaptations.</title>
        <authorList>
            <person name="Xiong Q."/>
            <person name="Wan A.T.-Y."/>
            <person name="Liu X.-Y."/>
            <person name="Fung C.S.-H."/>
            <person name="Xiao X."/>
            <person name="Malainual N."/>
            <person name="Hou J."/>
            <person name="Wang L."/>
            <person name="Wang M."/>
            <person name="Yang K."/>
            <person name="Cui Y."/>
            <person name="Leung E."/>
            <person name="Nong W."/>
            <person name="Shin S.-K."/>
            <person name="Au S."/>
            <person name="Jeong K.Y."/>
            <person name="Chew F.T."/>
            <person name="Hui J."/>
            <person name="Leung T.F."/>
            <person name="Tungtrongchitr A."/>
            <person name="Zhong N."/>
            <person name="Liu Z."/>
            <person name="Tsui S."/>
        </authorList>
    </citation>
    <scope>NUCLEOTIDE SEQUENCE</scope>
    <source>
        <strain evidence="1">Derf</strain>
        <tissue evidence="1">Whole organism</tissue>
    </source>
</reference>
<dbReference type="EMBL" id="ASGP02000003">
    <property type="protein sequence ID" value="KAH9516214.1"/>
    <property type="molecule type" value="Genomic_DNA"/>
</dbReference>
<evidence type="ECO:0000313" key="2">
    <source>
        <dbReference type="Proteomes" id="UP000790347"/>
    </source>
</evidence>
<dbReference type="Proteomes" id="UP000790347">
    <property type="component" value="Unassembled WGS sequence"/>
</dbReference>
<dbReference type="AlphaFoldDB" id="A0A922HYE4"/>
<gene>
    <name evidence="1" type="ORF">DERF_006968</name>
</gene>
<accession>A0A922HYE4</accession>
<evidence type="ECO:0000313" key="1">
    <source>
        <dbReference type="EMBL" id="KAH9516214.1"/>
    </source>
</evidence>
<name>A0A922HYE4_DERFA</name>
<organism evidence="1 2">
    <name type="scientific">Dermatophagoides farinae</name>
    <name type="common">American house dust mite</name>
    <dbReference type="NCBI Taxonomy" id="6954"/>
    <lineage>
        <taxon>Eukaryota</taxon>
        <taxon>Metazoa</taxon>
        <taxon>Ecdysozoa</taxon>
        <taxon>Arthropoda</taxon>
        <taxon>Chelicerata</taxon>
        <taxon>Arachnida</taxon>
        <taxon>Acari</taxon>
        <taxon>Acariformes</taxon>
        <taxon>Sarcoptiformes</taxon>
        <taxon>Astigmata</taxon>
        <taxon>Psoroptidia</taxon>
        <taxon>Analgoidea</taxon>
        <taxon>Pyroglyphidae</taxon>
        <taxon>Dermatophagoidinae</taxon>
        <taxon>Dermatophagoides</taxon>
    </lineage>
</organism>
<protein>
    <submittedName>
        <fullName evidence="1">Uncharacterized protein</fullName>
    </submittedName>
</protein>
<keyword evidence="2" id="KW-1185">Reference proteome</keyword>
<comment type="caution">
    <text evidence="1">The sequence shown here is derived from an EMBL/GenBank/DDBJ whole genome shotgun (WGS) entry which is preliminary data.</text>
</comment>
<reference evidence="1" key="1">
    <citation type="submission" date="2013-05" db="EMBL/GenBank/DDBJ databases">
        <authorList>
            <person name="Yim A.K.Y."/>
            <person name="Chan T.F."/>
            <person name="Ji K.M."/>
            <person name="Liu X.Y."/>
            <person name="Zhou J.W."/>
            <person name="Li R.Q."/>
            <person name="Yang K.Y."/>
            <person name="Li J."/>
            <person name="Li M."/>
            <person name="Law P.T.W."/>
            <person name="Wu Y.L."/>
            <person name="Cai Z.L."/>
            <person name="Qin H."/>
            <person name="Bao Y."/>
            <person name="Leung R.K.K."/>
            <person name="Ng P.K.S."/>
            <person name="Zou J."/>
            <person name="Zhong X.J."/>
            <person name="Ran P.X."/>
            <person name="Zhong N.S."/>
            <person name="Liu Z.G."/>
            <person name="Tsui S.K.W."/>
        </authorList>
    </citation>
    <scope>NUCLEOTIDE SEQUENCE</scope>
    <source>
        <strain evidence="1">Derf</strain>
        <tissue evidence="1">Whole organism</tissue>
    </source>
</reference>